<evidence type="ECO:0000256" key="2">
    <source>
        <dbReference type="SAM" id="MobiDB-lite"/>
    </source>
</evidence>
<feature type="domain" description="RRM" evidence="3">
    <location>
        <begin position="142"/>
        <end position="224"/>
    </location>
</feature>
<sequence>MLRDKKDGQVEETQLITYPDGIVQGWSQITCHPGSQAIKGRTEGVGVRFCKDCLQLPRSSAMHLWLVTSPSQPKDEVTGAHNPMKSNLDWGVFLTAGSVADAAPRVRQRATQLMRDENAMIYRQLDTTVLSAGDGGASAGAKEIIFSQLPKTWKEQDLETWLFHSNSLKVVEYDMQKNGSGGLIGMGTASFRTGNDAADAVDALNGQKLVFTGGETTAVVKINQAVIHGESWGARLAVPARQSKKKEKKKRKSIRDLSSYTPPGCTRRNRLLIRKAQCATPTNLLIEVCFLPYLCFPAYNICPVNL</sequence>
<dbReference type="CDD" id="cd00590">
    <property type="entry name" value="RRM_SF"/>
    <property type="match status" value="1"/>
</dbReference>
<dbReference type="AlphaFoldDB" id="A0A9P4PW59"/>
<dbReference type="GO" id="GO:0003723">
    <property type="term" value="F:RNA binding"/>
    <property type="evidence" value="ECO:0007669"/>
    <property type="project" value="UniProtKB-UniRule"/>
</dbReference>
<keyword evidence="5" id="KW-1185">Reference proteome</keyword>
<name>A0A9P4PW59_9PLEO</name>
<comment type="caution">
    <text evidence="4">The sequence shown here is derived from an EMBL/GenBank/DDBJ whole genome shotgun (WGS) entry which is preliminary data.</text>
</comment>
<dbReference type="PROSITE" id="PS50102">
    <property type="entry name" value="RRM"/>
    <property type="match status" value="1"/>
</dbReference>
<evidence type="ECO:0000313" key="4">
    <source>
        <dbReference type="EMBL" id="KAF2450448.1"/>
    </source>
</evidence>
<dbReference type="InterPro" id="IPR035979">
    <property type="entry name" value="RBD_domain_sf"/>
</dbReference>
<proteinExistence type="predicted"/>
<accession>A0A9P4PW59</accession>
<organism evidence="4 5">
    <name type="scientific">Karstenula rhodostoma CBS 690.94</name>
    <dbReference type="NCBI Taxonomy" id="1392251"/>
    <lineage>
        <taxon>Eukaryota</taxon>
        <taxon>Fungi</taxon>
        <taxon>Dikarya</taxon>
        <taxon>Ascomycota</taxon>
        <taxon>Pezizomycotina</taxon>
        <taxon>Dothideomycetes</taxon>
        <taxon>Pleosporomycetidae</taxon>
        <taxon>Pleosporales</taxon>
        <taxon>Massarineae</taxon>
        <taxon>Didymosphaeriaceae</taxon>
        <taxon>Karstenula</taxon>
    </lineage>
</organism>
<protein>
    <recommendedName>
        <fullName evidence="3">RRM domain-containing protein</fullName>
    </recommendedName>
</protein>
<dbReference type="SUPFAM" id="SSF54928">
    <property type="entry name" value="RNA-binding domain, RBD"/>
    <property type="match status" value="1"/>
</dbReference>
<dbReference type="Gene3D" id="3.30.70.330">
    <property type="match status" value="1"/>
</dbReference>
<feature type="region of interest" description="Disordered" evidence="2">
    <location>
        <begin position="239"/>
        <end position="261"/>
    </location>
</feature>
<dbReference type="InterPro" id="IPR000504">
    <property type="entry name" value="RRM_dom"/>
</dbReference>
<keyword evidence="1" id="KW-0694">RNA-binding</keyword>
<evidence type="ECO:0000256" key="1">
    <source>
        <dbReference type="PROSITE-ProRule" id="PRU00176"/>
    </source>
</evidence>
<dbReference type="EMBL" id="MU001493">
    <property type="protein sequence ID" value="KAF2450448.1"/>
    <property type="molecule type" value="Genomic_DNA"/>
</dbReference>
<gene>
    <name evidence="4" type="ORF">P171DRAFT_439096</name>
</gene>
<evidence type="ECO:0000259" key="3">
    <source>
        <dbReference type="PROSITE" id="PS50102"/>
    </source>
</evidence>
<feature type="compositionally biased region" description="Basic residues" evidence="2">
    <location>
        <begin position="242"/>
        <end position="253"/>
    </location>
</feature>
<reference evidence="4" key="1">
    <citation type="journal article" date="2020" name="Stud. Mycol.">
        <title>101 Dothideomycetes genomes: a test case for predicting lifestyles and emergence of pathogens.</title>
        <authorList>
            <person name="Haridas S."/>
            <person name="Albert R."/>
            <person name="Binder M."/>
            <person name="Bloem J."/>
            <person name="Labutti K."/>
            <person name="Salamov A."/>
            <person name="Andreopoulos B."/>
            <person name="Baker S."/>
            <person name="Barry K."/>
            <person name="Bills G."/>
            <person name="Bluhm B."/>
            <person name="Cannon C."/>
            <person name="Castanera R."/>
            <person name="Culley D."/>
            <person name="Daum C."/>
            <person name="Ezra D."/>
            <person name="Gonzalez J."/>
            <person name="Henrissat B."/>
            <person name="Kuo A."/>
            <person name="Liang C."/>
            <person name="Lipzen A."/>
            <person name="Lutzoni F."/>
            <person name="Magnuson J."/>
            <person name="Mondo S."/>
            <person name="Nolan M."/>
            <person name="Ohm R."/>
            <person name="Pangilinan J."/>
            <person name="Park H.-J."/>
            <person name="Ramirez L."/>
            <person name="Alfaro M."/>
            <person name="Sun H."/>
            <person name="Tritt A."/>
            <person name="Yoshinaga Y."/>
            <person name="Zwiers L.-H."/>
            <person name="Turgeon B."/>
            <person name="Goodwin S."/>
            <person name="Spatafora J."/>
            <person name="Crous P."/>
            <person name="Grigoriev I."/>
        </authorList>
    </citation>
    <scope>NUCLEOTIDE SEQUENCE</scope>
    <source>
        <strain evidence="4">CBS 690.94</strain>
    </source>
</reference>
<evidence type="ECO:0000313" key="5">
    <source>
        <dbReference type="Proteomes" id="UP000799764"/>
    </source>
</evidence>
<dbReference type="InterPro" id="IPR012677">
    <property type="entry name" value="Nucleotide-bd_a/b_plait_sf"/>
</dbReference>
<dbReference type="Proteomes" id="UP000799764">
    <property type="component" value="Unassembled WGS sequence"/>
</dbReference>